<evidence type="ECO:0000313" key="1">
    <source>
        <dbReference type="EMBL" id="KAF3490099.1"/>
    </source>
</evidence>
<proteinExistence type="predicted"/>
<gene>
    <name evidence="1" type="ORF">F2Q69_00052028</name>
</gene>
<name>A0A8S9N9I0_BRACR</name>
<dbReference type="AlphaFoldDB" id="A0A8S9N9I0"/>
<protein>
    <submittedName>
        <fullName evidence="1">Uncharacterized protein</fullName>
    </submittedName>
</protein>
<dbReference type="Proteomes" id="UP000712600">
    <property type="component" value="Unassembled WGS sequence"/>
</dbReference>
<dbReference type="EMBL" id="QGKX02002183">
    <property type="protein sequence ID" value="KAF3490099.1"/>
    <property type="molecule type" value="Genomic_DNA"/>
</dbReference>
<sequence>MPSSKNMMLPKRYSDQSITLSNHGRAVYSTHGSLMINSLTILYFKTSRSILIARDSTTKLMLDQSSLFSESCQVLWLLHLKLGLIHKSKITDGGHDLKAAAEELLETVLVATTWIELRIVLSMSLKMIIGVEDLLLWSLLLRSNHSFETVVCKPAESKRGGPVFKVEPVQKSSPSVKEERSVAKAPRYFFPNLFTKRAS</sequence>
<accession>A0A8S9N9I0</accession>
<reference evidence="1" key="1">
    <citation type="submission" date="2019-12" db="EMBL/GenBank/DDBJ databases">
        <title>Genome sequencing and annotation of Brassica cretica.</title>
        <authorList>
            <person name="Studholme D.J."/>
            <person name="Sarris P."/>
        </authorList>
    </citation>
    <scope>NUCLEOTIDE SEQUENCE</scope>
    <source>
        <strain evidence="1">PFS-109/04</strain>
        <tissue evidence="1">Leaf</tissue>
    </source>
</reference>
<comment type="caution">
    <text evidence="1">The sequence shown here is derived from an EMBL/GenBank/DDBJ whole genome shotgun (WGS) entry which is preliminary data.</text>
</comment>
<evidence type="ECO:0000313" key="2">
    <source>
        <dbReference type="Proteomes" id="UP000712600"/>
    </source>
</evidence>
<organism evidence="1 2">
    <name type="scientific">Brassica cretica</name>
    <name type="common">Mustard</name>
    <dbReference type="NCBI Taxonomy" id="69181"/>
    <lineage>
        <taxon>Eukaryota</taxon>
        <taxon>Viridiplantae</taxon>
        <taxon>Streptophyta</taxon>
        <taxon>Embryophyta</taxon>
        <taxon>Tracheophyta</taxon>
        <taxon>Spermatophyta</taxon>
        <taxon>Magnoliopsida</taxon>
        <taxon>eudicotyledons</taxon>
        <taxon>Gunneridae</taxon>
        <taxon>Pentapetalae</taxon>
        <taxon>rosids</taxon>
        <taxon>malvids</taxon>
        <taxon>Brassicales</taxon>
        <taxon>Brassicaceae</taxon>
        <taxon>Brassiceae</taxon>
        <taxon>Brassica</taxon>
    </lineage>
</organism>